<dbReference type="EMBL" id="JAUKPO010000003">
    <property type="protein sequence ID" value="MDO1446289.1"/>
    <property type="molecule type" value="Genomic_DNA"/>
</dbReference>
<sequence length="94" mass="11215">MSDYREYYKLTPYQRQCLPATNFWRKHNKLEPIAIPPDEHLPLVCGSETKQEETIIINESAKQTAYMDFKEVEKPVLRERKRAFSMMEFIETEG</sequence>
<dbReference type="Proteomes" id="UP001168528">
    <property type="component" value="Unassembled WGS sequence"/>
</dbReference>
<organism evidence="1 2">
    <name type="scientific">Rhodocytophaga aerolata</name>
    <dbReference type="NCBI Taxonomy" id="455078"/>
    <lineage>
        <taxon>Bacteria</taxon>
        <taxon>Pseudomonadati</taxon>
        <taxon>Bacteroidota</taxon>
        <taxon>Cytophagia</taxon>
        <taxon>Cytophagales</taxon>
        <taxon>Rhodocytophagaceae</taxon>
        <taxon>Rhodocytophaga</taxon>
    </lineage>
</organism>
<proteinExistence type="predicted"/>
<protein>
    <submittedName>
        <fullName evidence="1">Uncharacterized protein</fullName>
    </submittedName>
</protein>
<reference evidence="1" key="1">
    <citation type="submission" date="2023-07" db="EMBL/GenBank/DDBJ databases">
        <title>The genome sequence of Rhodocytophaga aerolata KACC 12507.</title>
        <authorList>
            <person name="Zhang X."/>
        </authorList>
    </citation>
    <scope>NUCLEOTIDE SEQUENCE</scope>
    <source>
        <strain evidence="1">KACC 12507</strain>
    </source>
</reference>
<accession>A0ABT8R4G5</accession>
<comment type="caution">
    <text evidence="1">The sequence shown here is derived from an EMBL/GenBank/DDBJ whole genome shotgun (WGS) entry which is preliminary data.</text>
</comment>
<evidence type="ECO:0000313" key="2">
    <source>
        <dbReference type="Proteomes" id="UP001168528"/>
    </source>
</evidence>
<dbReference type="RefSeq" id="WP_302037085.1">
    <property type="nucleotide sequence ID" value="NZ_JAUKPO010000003.1"/>
</dbReference>
<gene>
    <name evidence="1" type="ORF">Q0590_08500</name>
</gene>
<keyword evidence="2" id="KW-1185">Reference proteome</keyword>
<name>A0ABT8R4G5_9BACT</name>
<evidence type="ECO:0000313" key="1">
    <source>
        <dbReference type="EMBL" id="MDO1446289.1"/>
    </source>
</evidence>